<gene>
    <name evidence="2" type="ORF">AVDCRST_MAG85-3304</name>
</gene>
<dbReference type="SUPFAM" id="SSF53795">
    <property type="entry name" value="PEP carboxykinase-like"/>
    <property type="match status" value="1"/>
</dbReference>
<dbReference type="EMBL" id="CADCVT010000365">
    <property type="protein sequence ID" value="CAA9526786.1"/>
    <property type="molecule type" value="Genomic_DNA"/>
</dbReference>
<dbReference type="InterPro" id="IPR027417">
    <property type="entry name" value="P-loop_NTPase"/>
</dbReference>
<evidence type="ECO:0000259" key="1">
    <source>
        <dbReference type="Pfam" id="PF07475"/>
    </source>
</evidence>
<dbReference type="Gene3D" id="3.40.50.300">
    <property type="entry name" value="P-loop containing nucleotide triphosphate hydrolases"/>
    <property type="match status" value="1"/>
</dbReference>
<proteinExistence type="predicted"/>
<dbReference type="InterPro" id="IPR011104">
    <property type="entry name" value="Hpr_kin/Pase_C"/>
</dbReference>
<sequence length="278" mass="28733">MTHLDTLLGTTIQLGSAGAPPADPFVDDRLPGALGHLIADRNHALLRVDGVGTFAVRDGTQIRFEPAEGLAAGAESIWLHGTVAALLLAQRGCFALHASVVEVGGVGVALAGPRGAGKSTTALRLAQRGHRLVTDDVSPVEAGDPPSVRAFGRPVRITPQAAATLGLDLSEARREPPSHPKLSLPAAAGPSVPLLAIAVLAGPVSQGSVDVTRRHGAAAHWLIVENTYRIDLLRRLWEHEAFVWAASVAAGVPVHIVPRAGEGWTVDAVADAVEALVG</sequence>
<dbReference type="AlphaFoldDB" id="A0A6J4TLT1"/>
<protein>
    <recommendedName>
        <fullName evidence="1">HPr kinase/phosphorylase C-terminal domain-containing protein</fullName>
    </recommendedName>
</protein>
<dbReference type="Pfam" id="PF07475">
    <property type="entry name" value="Hpr_kinase_C"/>
    <property type="match status" value="1"/>
</dbReference>
<dbReference type="GO" id="GO:0006109">
    <property type="term" value="P:regulation of carbohydrate metabolic process"/>
    <property type="evidence" value="ECO:0007669"/>
    <property type="project" value="InterPro"/>
</dbReference>
<evidence type="ECO:0000313" key="2">
    <source>
        <dbReference type="EMBL" id="CAA9526786.1"/>
    </source>
</evidence>
<dbReference type="GO" id="GO:0005524">
    <property type="term" value="F:ATP binding"/>
    <property type="evidence" value="ECO:0007669"/>
    <property type="project" value="InterPro"/>
</dbReference>
<accession>A0A6J4TLT1</accession>
<name>A0A6J4TLT1_9ACTN</name>
<organism evidence="2">
    <name type="scientific">uncultured Solirubrobacteraceae bacterium</name>
    <dbReference type="NCBI Taxonomy" id="1162706"/>
    <lineage>
        <taxon>Bacteria</taxon>
        <taxon>Bacillati</taxon>
        <taxon>Actinomycetota</taxon>
        <taxon>Thermoleophilia</taxon>
        <taxon>Solirubrobacterales</taxon>
        <taxon>Solirubrobacteraceae</taxon>
        <taxon>environmental samples</taxon>
    </lineage>
</organism>
<feature type="domain" description="HPr kinase/phosphorylase C-terminal" evidence="1">
    <location>
        <begin position="95"/>
        <end position="144"/>
    </location>
</feature>
<reference evidence="2" key="1">
    <citation type="submission" date="2020-02" db="EMBL/GenBank/DDBJ databases">
        <authorList>
            <person name="Meier V. D."/>
        </authorList>
    </citation>
    <scope>NUCLEOTIDE SEQUENCE</scope>
    <source>
        <strain evidence="2">AVDCRST_MAG85</strain>
    </source>
</reference>
<dbReference type="GO" id="GO:0000155">
    <property type="term" value="F:phosphorelay sensor kinase activity"/>
    <property type="evidence" value="ECO:0007669"/>
    <property type="project" value="InterPro"/>
</dbReference>